<feature type="region of interest" description="Disordered" evidence="2">
    <location>
        <begin position="120"/>
        <end position="159"/>
    </location>
</feature>
<keyword evidence="1" id="KW-0175">Coiled coil</keyword>
<evidence type="ECO:0000313" key="3">
    <source>
        <dbReference type="EMBL" id="VDO55954.1"/>
    </source>
</evidence>
<evidence type="ECO:0000313" key="4">
    <source>
        <dbReference type="Proteomes" id="UP000268014"/>
    </source>
</evidence>
<name>A0A0N4WUE1_HAEPC</name>
<feature type="coiled-coil region" evidence="1">
    <location>
        <begin position="311"/>
        <end position="345"/>
    </location>
</feature>
<dbReference type="WBParaSite" id="HPLM_0001526401-mRNA-1">
    <property type="protein sequence ID" value="HPLM_0001526401-mRNA-1"/>
    <property type="gene ID" value="HPLM_0001526401"/>
</dbReference>
<reference evidence="5" key="1">
    <citation type="submission" date="2017-02" db="UniProtKB">
        <authorList>
            <consortium name="WormBaseParasite"/>
        </authorList>
    </citation>
    <scope>IDENTIFICATION</scope>
</reference>
<evidence type="ECO:0000256" key="2">
    <source>
        <dbReference type="SAM" id="MobiDB-lite"/>
    </source>
</evidence>
<evidence type="ECO:0000313" key="5">
    <source>
        <dbReference type="WBParaSite" id="HPLM_0001526401-mRNA-1"/>
    </source>
</evidence>
<dbReference type="OMA" id="DCEMEAP"/>
<protein>
    <submittedName>
        <fullName evidence="5">CCHC-type domain-containing protein</fullName>
    </submittedName>
</protein>
<proteinExistence type="predicted"/>
<dbReference type="EMBL" id="UZAF01018905">
    <property type="protein sequence ID" value="VDO55954.1"/>
    <property type="molecule type" value="Genomic_DNA"/>
</dbReference>
<dbReference type="OrthoDB" id="5823305at2759"/>
<keyword evidence="4" id="KW-1185">Reference proteome</keyword>
<reference evidence="3 4" key="2">
    <citation type="submission" date="2018-11" db="EMBL/GenBank/DDBJ databases">
        <authorList>
            <consortium name="Pathogen Informatics"/>
        </authorList>
    </citation>
    <scope>NUCLEOTIDE SEQUENCE [LARGE SCALE GENOMIC DNA]</scope>
    <source>
        <strain evidence="3 4">MHpl1</strain>
    </source>
</reference>
<dbReference type="Proteomes" id="UP000268014">
    <property type="component" value="Unassembled WGS sequence"/>
</dbReference>
<gene>
    <name evidence="3" type="ORF">HPLM_LOCUS15256</name>
</gene>
<feature type="coiled-coil region" evidence="1">
    <location>
        <begin position="24"/>
        <end position="51"/>
    </location>
</feature>
<dbReference type="AlphaFoldDB" id="A0A0N4WUE1"/>
<sequence length="349" mass="39723">MDKPQRDDRGKPLVLDQHQLEHVISDQLDILEEYRSMLAELRHEIKGEEVHQEEKFQETVLSALTEVRESLKVGFQSILPGNGQNCLEDLKAIVQNETSKLQELIASGIDRVRNAVTDAIGKPSPPAASEDAIDGAGDDSGGEGEGTEVLQPGPDPPEEAEVIQQNAEFIENVAVDDGEEYEAVIWQRRRQIDREIFDAYAEIEELDNLIAELKREPKCEPRDFSRGVIRRWDERTICCVFCQGIGEHHSDSCEIYKESSVRRTILKGEHRCACCLEIRFQHHICRKYNAKCYHCKGYGHHSSVCDLPERSEEINRNLAQATHAKKGAERRIKELKEKLEELQSQVYPA</sequence>
<feature type="compositionally biased region" description="Acidic residues" evidence="2">
    <location>
        <begin position="131"/>
        <end position="146"/>
    </location>
</feature>
<evidence type="ECO:0000256" key="1">
    <source>
        <dbReference type="SAM" id="Coils"/>
    </source>
</evidence>
<organism evidence="5">
    <name type="scientific">Haemonchus placei</name>
    <name type="common">Barber's pole worm</name>
    <dbReference type="NCBI Taxonomy" id="6290"/>
    <lineage>
        <taxon>Eukaryota</taxon>
        <taxon>Metazoa</taxon>
        <taxon>Ecdysozoa</taxon>
        <taxon>Nematoda</taxon>
        <taxon>Chromadorea</taxon>
        <taxon>Rhabditida</taxon>
        <taxon>Rhabditina</taxon>
        <taxon>Rhabditomorpha</taxon>
        <taxon>Strongyloidea</taxon>
        <taxon>Trichostrongylidae</taxon>
        <taxon>Haemonchus</taxon>
    </lineage>
</organism>
<accession>A0A0N4WUE1</accession>